<dbReference type="EMBL" id="VIGI01000004">
    <property type="protein sequence ID" value="KAB8301005.1"/>
    <property type="molecule type" value="Genomic_DNA"/>
</dbReference>
<dbReference type="OrthoDB" id="3524142at2759"/>
<protein>
    <submittedName>
        <fullName evidence="2">Uncharacterized protein</fullName>
    </submittedName>
</protein>
<evidence type="ECO:0000313" key="2">
    <source>
        <dbReference type="EMBL" id="KAB8301005.1"/>
    </source>
</evidence>
<reference evidence="2 3" key="1">
    <citation type="submission" date="2019-06" db="EMBL/GenBank/DDBJ databases">
        <title>Genome Sequence of the Brown Rot Fungal Pathogen Monilinia laxa.</title>
        <authorList>
            <person name="De Miccolis Angelini R.M."/>
            <person name="Landi L."/>
            <person name="Abate D."/>
            <person name="Pollastro S."/>
            <person name="Romanazzi G."/>
            <person name="Faretra F."/>
        </authorList>
    </citation>
    <scope>NUCLEOTIDE SEQUENCE [LARGE SCALE GENOMIC DNA]</scope>
    <source>
        <strain evidence="2 3">Mlax316</strain>
    </source>
</reference>
<feature type="chain" id="PRO_5025066580" evidence="1">
    <location>
        <begin position="28"/>
        <end position="312"/>
    </location>
</feature>
<dbReference type="Proteomes" id="UP000326757">
    <property type="component" value="Unassembled WGS sequence"/>
</dbReference>
<sequence length="312" mass="34004">MSTPLPAHTSAHLTAAELLLLRPAVETLEPTPYAPMWEPLAAGGVPAATNLTRYIRHTREEIQEMVGRRGPPAAGNDSFGGDDPGLEFDVPSGNTNIKNAISKYIRMNATGTSPVTAVESYTRLATTIPTHNITPLMIHGLATLGTKNLANQTTHIFMPVTDLRYGRRIPHHTLIVISPITKTVDWLDSSHGDMGPHNDRSAALFAGIVLPNMRLVGQVLNFVSQFLGPTTKGNHEFNPRDWRMRFNGSDRQNDTEPSGLAWPANEAESAAMVCTNALCIAAGYNLDYLATYDLADQAVWMGERRGRISIPT</sequence>
<name>A0A5N6KCB0_MONLA</name>
<accession>A0A5N6KCB0</accession>
<dbReference type="AlphaFoldDB" id="A0A5N6KCB0"/>
<keyword evidence="3" id="KW-1185">Reference proteome</keyword>
<gene>
    <name evidence="2" type="ORF">EYC80_002928</name>
</gene>
<evidence type="ECO:0000256" key="1">
    <source>
        <dbReference type="SAM" id="SignalP"/>
    </source>
</evidence>
<evidence type="ECO:0000313" key="3">
    <source>
        <dbReference type="Proteomes" id="UP000326757"/>
    </source>
</evidence>
<keyword evidence="1" id="KW-0732">Signal</keyword>
<comment type="caution">
    <text evidence="2">The sequence shown here is derived from an EMBL/GenBank/DDBJ whole genome shotgun (WGS) entry which is preliminary data.</text>
</comment>
<proteinExistence type="predicted"/>
<feature type="signal peptide" evidence="1">
    <location>
        <begin position="1"/>
        <end position="27"/>
    </location>
</feature>
<organism evidence="2 3">
    <name type="scientific">Monilinia laxa</name>
    <name type="common">Brown rot fungus</name>
    <name type="synonym">Sclerotinia laxa</name>
    <dbReference type="NCBI Taxonomy" id="61186"/>
    <lineage>
        <taxon>Eukaryota</taxon>
        <taxon>Fungi</taxon>
        <taxon>Dikarya</taxon>
        <taxon>Ascomycota</taxon>
        <taxon>Pezizomycotina</taxon>
        <taxon>Leotiomycetes</taxon>
        <taxon>Helotiales</taxon>
        <taxon>Sclerotiniaceae</taxon>
        <taxon>Monilinia</taxon>
    </lineage>
</organism>